<protein>
    <submittedName>
        <fullName evidence="2">Gamma-glutamylcyclotransferase</fullName>
    </submittedName>
</protein>
<gene>
    <name evidence="2" type="ORF">H8792_003555</name>
</gene>
<dbReference type="SUPFAM" id="SSF110857">
    <property type="entry name" value="Gamma-glutamyl cyclotransferase-like"/>
    <property type="match status" value="1"/>
</dbReference>
<name>A0ABS0BUB5_9GAMM</name>
<reference evidence="2 3" key="2">
    <citation type="submission" date="2020-11" db="EMBL/GenBank/DDBJ databases">
        <title>Sulfur oxidizing isolate from Hospital Hole Sinkhole.</title>
        <authorList>
            <person name="Scott K.M."/>
        </authorList>
    </citation>
    <scope>NUCLEOTIDE SEQUENCE [LARGE SCALE GENOMIC DNA]</scope>
    <source>
        <strain evidence="2 3">HH1</strain>
    </source>
</reference>
<dbReference type="Gene3D" id="3.10.490.10">
    <property type="entry name" value="Gamma-glutamyl cyclotransferase-like"/>
    <property type="match status" value="1"/>
</dbReference>
<sequence length="141" mass="16356">MEKNQYLFVYGSLRKRAARHDLIAAYCEYVSEAYLNGKLFEVAGYPGAIESSQPDDRVLGEVYRIVEREKLLAGLDEYEECSENFPLPHEYIRKKLAIDLADGKRIFSWVYIFNRDTSELMPITNGDYLAFLNLQLVDLDE</sequence>
<keyword evidence="3" id="KW-1185">Reference proteome</keyword>
<dbReference type="InterPro" id="IPR036568">
    <property type="entry name" value="GGCT-like_sf"/>
</dbReference>
<dbReference type="EMBL" id="JACBGI020000003">
    <property type="protein sequence ID" value="MBF6057409.1"/>
    <property type="molecule type" value="Genomic_DNA"/>
</dbReference>
<dbReference type="InterPro" id="IPR013024">
    <property type="entry name" value="GGCT-like"/>
</dbReference>
<organism evidence="2 3">
    <name type="scientific">Thiomicrorhabdus heinhorstiae</name>
    <dbReference type="NCBI Taxonomy" id="2748010"/>
    <lineage>
        <taxon>Bacteria</taxon>
        <taxon>Pseudomonadati</taxon>
        <taxon>Pseudomonadota</taxon>
        <taxon>Gammaproteobacteria</taxon>
        <taxon>Thiotrichales</taxon>
        <taxon>Piscirickettsiaceae</taxon>
        <taxon>Thiomicrorhabdus</taxon>
    </lineage>
</organism>
<evidence type="ECO:0000259" key="1">
    <source>
        <dbReference type="Pfam" id="PF06094"/>
    </source>
</evidence>
<dbReference type="Pfam" id="PF06094">
    <property type="entry name" value="GGACT"/>
    <property type="match status" value="1"/>
</dbReference>
<evidence type="ECO:0000313" key="2">
    <source>
        <dbReference type="EMBL" id="MBF6057409.1"/>
    </source>
</evidence>
<dbReference type="InterPro" id="IPR009288">
    <property type="entry name" value="AIG2-like_dom"/>
</dbReference>
<feature type="domain" description="Gamma-glutamylcyclotransferase AIG2-like" evidence="1">
    <location>
        <begin position="7"/>
        <end position="129"/>
    </location>
</feature>
<evidence type="ECO:0000313" key="3">
    <source>
        <dbReference type="Proteomes" id="UP001193680"/>
    </source>
</evidence>
<dbReference type="Proteomes" id="UP001193680">
    <property type="component" value="Unassembled WGS sequence"/>
</dbReference>
<dbReference type="RefSeq" id="WP_185977552.1">
    <property type="nucleotide sequence ID" value="NZ_JACBGI020000003.1"/>
</dbReference>
<comment type="caution">
    <text evidence="2">The sequence shown here is derived from an EMBL/GenBank/DDBJ whole genome shotgun (WGS) entry which is preliminary data.</text>
</comment>
<proteinExistence type="predicted"/>
<dbReference type="CDD" id="cd06661">
    <property type="entry name" value="GGCT_like"/>
    <property type="match status" value="1"/>
</dbReference>
<accession>A0ABS0BUB5</accession>
<reference evidence="2 3" key="1">
    <citation type="submission" date="2020-06" db="EMBL/GenBank/DDBJ databases">
        <authorList>
            <person name="Scott K."/>
        </authorList>
    </citation>
    <scope>NUCLEOTIDE SEQUENCE [LARGE SCALE GENOMIC DNA]</scope>
    <source>
        <strain evidence="2 3">HH1</strain>
    </source>
</reference>